<organism evidence="1">
    <name type="scientific">Siphoviridae sp. ctRSW19</name>
    <dbReference type="NCBI Taxonomy" id="2825503"/>
    <lineage>
        <taxon>Viruses</taxon>
        <taxon>Duplodnaviria</taxon>
        <taxon>Heunggongvirae</taxon>
        <taxon>Uroviricota</taxon>
        <taxon>Caudoviricetes</taxon>
    </lineage>
</organism>
<evidence type="ECO:0000313" key="1">
    <source>
        <dbReference type="EMBL" id="DAF89556.1"/>
    </source>
</evidence>
<protein>
    <recommendedName>
        <fullName evidence="2">HK97 gp10 family phage protein</fullName>
    </recommendedName>
</protein>
<reference evidence="1" key="1">
    <citation type="journal article" date="2021" name="Proc. Natl. Acad. Sci. U.S.A.">
        <title>A Catalog of Tens of Thousands of Viruses from Human Metagenomes Reveals Hidden Associations with Chronic Diseases.</title>
        <authorList>
            <person name="Tisza M.J."/>
            <person name="Buck C.B."/>
        </authorList>
    </citation>
    <scope>NUCLEOTIDE SEQUENCE</scope>
    <source>
        <strain evidence="1">CtRSW19</strain>
    </source>
</reference>
<accession>A0A8S5U533</accession>
<sequence>MATFQFGGIDNYIKQLNKLQQSTKDGVVGKTVYAGAAVVADSVRRAIQALPVGDGRARDGGLVDTVTLPQKSGLLDGFGISRMKDDDGFVNVKLGFDGYNSTRTEKYPRGQPNALIARSVNSGTTFRKKTKFVDKAVDSAKKAAEAAMDAACSREIEKIMK</sequence>
<proteinExistence type="predicted"/>
<name>A0A8S5U533_9CAUD</name>
<dbReference type="EMBL" id="BK016013">
    <property type="protein sequence ID" value="DAF89556.1"/>
    <property type="molecule type" value="Genomic_DNA"/>
</dbReference>
<evidence type="ECO:0008006" key="2">
    <source>
        <dbReference type="Google" id="ProtNLM"/>
    </source>
</evidence>